<accession>A0A6C1B4E3</accession>
<evidence type="ECO:0000313" key="1">
    <source>
        <dbReference type="EMBL" id="QID17064.1"/>
    </source>
</evidence>
<dbReference type="Proteomes" id="UP000501991">
    <property type="component" value="Chromosome"/>
</dbReference>
<gene>
    <name evidence="1" type="primary">stpA</name>
    <name evidence="1" type="ORF">G3580_05065</name>
</gene>
<organism evidence="1 2">
    <name type="scientific">Nitrogeniibacter mangrovi</name>
    <dbReference type="NCBI Taxonomy" id="2016596"/>
    <lineage>
        <taxon>Bacteria</taxon>
        <taxon>Pseudomonadati</taxon>
        <taxon>Pseudomonadota</taxon>
        <taxon>Betaproteobacteria</taxon>
        <taxon>Rhodocyclales</taxon>
        <taxon>Zoogloeaceae</taxon>
        <taxon>Nitrogeniibacter</taxon>
    </lineage>
</organism>
<reference evidence="1 2" key="1">
    <citation type="submission" date="2020-02" db="EMBL/GenBank/DDBJ databases">
        <title>Nitrogenibacter mangrovi gen. nov., sp. nov. isolated from mangrove sediment, a denitrifying betaproteobacterium.</title>
        <authorList>
            <person name="Liao H."/>
            <person name="Tian Y."/>
        </authorList>
    </citation>
    <scope>NUCLEOTIDE SEQUENCE [LARGE SCALE GENOMIC DNA]</scope>
    <source>
        <strain evidence="1 2">M9-3-2</strain>
    </source>
</reference>
<dbReference type="Pfam" id="PF09506">
    <property type="entry name" value="Salt_tol_Pase"/>
    <property type="match status" value="1"/>
</dbReference>
<dbReference type="AlphaFoldDB" id="A0A6C1B4E3"/>
<sequence length="425" mass="45591">MHRPRTAMPAFAYATDHPALLAHLLGRERLLIIQDLDGVCMDLVADPLTRRLELDYLHAARRLAGEFFVLTNGEHIGSRGVNALVERSCGHLDPRAHRLYLPGLAAGGVQFQSADGEVSHPGVSAAELQFLAQVPARARHWLATVLAEAPFALPAGQIATLVDTCVLDNPVSPTLNLNLAFAALHAHPGRYALLQTRTARWCQALLDSATAAGLGESFFVHYAPNLGRDAHGERLKPAEGDSAGTTDFQIMLRGAVKEVGVLVLLNRYYHRLTGHHPLGADFNARTAPTERDRLLALAEAHFDPALMPTLMGVGDTLTASTLDTGTVRGGSDRGFLTLVQDLGVRFGSGNIVAFVDSSGGEIRRPRVATEHLPHAPARALAGISDADDPLMLNAIFPGGYRQYLAFFAQLAARRAPGADWPTPPA</sequence>
<dbReference type="RefSeq" id="WP_173764230.1">
    <property type="nucleotide sequence ID" value="NZ_CP048836.1"/>
</dbReference>
<name>A0A6C1B4E3_9RHOO</name>
<keyword evidence="2" id="KW-1185">Reference proteome</keyword>
<keyword evidence="1" id="KW-0378">Hydrolase</keyword>
<protein>
    <submittedName>
        <fullName evidence="1">Glucosylglycerol 3-phosphatase</fullName>
        <ecNumber evidence="1">3.1.3.69</ecNumber>
    </submittedName>
</protein>
<proteinExistence type="predicted"/>
<dbReference type="NCBIfam" id="TIGR02399">
    <property type="entry name" value="salt_tol_Pase"/>
    <property type="match status" value="1"/>
</dbReference>
<evidence type="ECO:0000313" key="2">
    <source>
        <dbReference type="Proteomes" id="UP000501991"/>
    </source>
</evidence>
<dbReference type="EMBL" id="CP048836">
    <property type="protein sequence ID" value="QID17064.1"/>
    <property type="molecule type" value="Genomic_DNA"/>
</dbReference>
<dbReference type="EC" id="3.1.3.69" evidence="1"/>
<dbReference type="InterPro" id="IPR012765">
    <property type="entry name" value="GGPPase"/>
</dbReference>
<dbReference type="GO" id="GO:0050530">
    <property type="term" value="F:glucosylglycerol 3-phosphatase activity"/>
    <property type="evidence" value="ECO:0007669"/>
    <property type="project" value="UniProtKB-EC"/>
</dbReference>
<dbReference type="KEGG" id="azq:G3580_05065"/>